<keyword evidence="1" id="KW-0812">Transmembrane</keyword>
<dbReference type="EMBL" id="LT629692">
    <property type="protein sequence ID" value="SDH49475.1"/>
    <property type="molecule type" value="Genomic_DNA"/>
</dbReference>
<organism evidence="2 3">
    <name type="scientific">Microbacterium pygmaeum</name>
    <dbReference type="NCBI Taxonomy" id="370764"/>
    <lineage>
        <taxon>Bacteria</taxon>
        <taxon>Bacillati</taxon>
        <taxon>Actinomycetota</taxon>
        <taxon>Actinomycetes</taxon>
        <taxon>Micrococcales</taxon>
        <taxon>Microbacteriaceae</taxon>
        <taxon>Microbacterium</taxon>
    </lineage>
</organism>
<feature type="transmembrane region" description="Helical" evidence="1">
    <location>
        <begin position="36"/>
        <end position="54"/>
    </location>
</feature>
<evidence type="ECO:0000256" key="1">
    <source>
        <dbReference type="SAM" id="Phobius"/>
    </source>
</evidence>
<keyword evidence="3" id="KW-1185">Reference proteome</keyword>
<gene>
    <name evidence="2" type="ORF">SAMN04489810_3178</name>
</gene>
<dbReference type="OrthoDB" id="5082313at2"/>
<evidence type="ECO:0000313" key="2">
    <source>
        <dbReference type="EMBL" id="SDH49475.1"/>
    </source>
</evidence>
<keyword evidence="1" id="KW-0472">Membrane</keyword>
<evidence type="ECO:0000313" key="3">
    <source>
        <dbReference type="Proteomes" id="UP000199009"/>
    </source>
</evidence>
<dbReference type="AlphaFoldDB" id="A0A1G8CVI0"/>
<keyword evidence="1" id="KW-1133">Transmembrane helix</keyword>
<feature type="transmembrane region" description="Helical" evidence="1">
    <location>
        <begin position="166"/>
        <end position="187"/>
    </location>
</feature>
<dbReference type="STRING" id="370764.SAMN04489810_3178"/>
<dbReference type="Proteomes" id="UP000199009">
    <property type="component" value="Chromosome I"/>
</dbReference>
<protein>
    <submittedName>
        <fullName evidence="2">Uncharacterized protein</fullName>
    </submittedName>
</protein>
<feature type="transmembrane region" description="Helical" evidence="1">
    <location>
        <begin position="117"/>
        <end position="136"/>
    </location>
</feature>
<name>A0A1G8CVI0_9MICO</name>
<feature type="transmembrane region" description="Helical" evidence="1">
    <location>
        <begin position="143"/>
        <end position="160"/>
    </location>
</feature>
<sequence>MRISVRTILVALGVAFTVYMVARGFAWTSPVPQPLIVVAGIVFYFLTTMICIFWEPRRSPDAPGEADGEHPHGGVDDLLAVRTTEPDRLPVWAGVLALATAVIVPSAIAVAVGPESWTAPFATWYLGGIGLLMLVVVVRRRPWVAWSGIAALTIASMVWMGPMNALALGLVGSIVWVAVGQLTLVAMDRAARDTAELAQLQRAASVWQASQTGRQRERRIQVQRALTVAGPVLSRTVASGGMLTADEKLQARLAEGRLRDEMRGPRLLDDDVRSELERARRRGATVTVLDEGGLEGTDDESLSIIRRELAATLRTAGSDRLYIRTSPHDRVAVTVVGRSGSEPGLSEEDAVDLWREITHPGTD</sequence>
<dbReference type="RefSeq" id="WP_091494195.1">
    <property type="nucleotide sequence ID" value="NZ_LT629692.1"/>
</dbReference>
<proteinExistence type="predicted"/>
<accession>A0A1G8CVI0</accession>
<reference evidence="2 3" key="1">
    <citation type="submission" date="2016-10" db="EMBL/GenBank/DDBJ databases">
        <authorList>
            <person name="de Groot N.N."/>
        </authorList>
    </citation>
    <scope>NUCLEOTIDE SEQUENCE [LARGE SCALE GENOMIC DNA]</scope>
    <source>
        <strain evidence="2 3">DSM 23142</strain>
    </source>
</reference>
<feature type="transmembrane region" description="Helical" evidence="1">
    <location>
        <begin position="89"/>
        <end position="111"/>
    </location>
</feature>